<proteinExistence type="predicted"/>
<dbReference type="CDD" id="cd00161">
    <property type="entry name" value="beta-trefoil_Ricin-like"/>
    <property type="match status" value="1"/>
</dbReference>
<feature type="compositionally biased region" description="Low complexity" evidence="1">
    <location>
        <begin position="168"/>
        <end position="189"/>
    </location>
</feature>
<dbReference type="AlphaFoldDB" id="A0A1Y1S9Q2"/>
<gene>
    <name evidence="2" type="ORF">ECANGB1_2679</name>
</gene>
<dbReference type="Proteomes" id="UP000192639">
    <property type="component" value="Unassembled WGS sequence"/>
</dbReference>
<evidence type="ECO:0000256" key="1">
    <source>
        <dbReference type="SAM" id="MobiDB-lite"/>
    </source>
</evidence>
<dbReference type="VEuPathDB" id="MicrosporidiaDB:ECANGB1_2679"/>
<name>A0A1Y1S9Q2_9MICR</name>
<sequence>MLLALFHTANAFYLLNTQTNEFVGLEGDRFVASGSSQPEQFEIVRSGSNGRLIIGQAYSRNVMDVFHGTYLGTWRRHGGYNQWFELAYTPESSYMLLYRGKCLAYDGRQRKMVLNGCDNVFGAEFKIYYQIRADDRYSGECEMHNSMQKNLRRLFLPKMRKCKASSCYESDSSSYSGSSDSSSWSETSSNTTTYNQCVTPSSIMGHIRFW</sequence>
<dbReference type="SUPFAM" id="SSF50370">
    <property type="entry name" value="Ricin B-like lectins"/>
    <property type="match status" value="1"/>
</dbReference>
<keyword evidence="3" id="KW-1185">Reference proteome</keyword>
<accession>A0A1Y1S9Q2</accession>
<protein>
    <recommendedName>
        <fullName evidence="4">Ricin B lectin domain-containing protein</fullName>
    </recommendedName>
</protein>
<dbReference type="EMBL" id="LWDP01000001">
    <property type="protein sequence ID" value="ORD95179.1"/>
    <property type="molecule type" value="Genomic_DNA"/>
</dbReference>
<reference evidence="2 3" key="1">
    <citation type="journal article" date="2017" name="Environ. Microbiol.">
        <title>Decay of the glycolytic pathway and adaptation to intranuclear parasitism within Enterocytozoonidae microsporidia.</title>
        <authorList>
            <person name="Wiredu Boakye D."/>
            <person name="Jaroenlak P."/>
            <person name="Prachumwat A."/>
            <person name="Williams T.A."/>
            <person name="Bateman K.S."/>
            <person name="Itsathitphaisarn O."/>
            <person name="Sritunyalucksana K."/>
            <person name="Paszkiewicz K.H."/>
            <person name="Moore K.A."/>
            <person name="Stentiford G.D."/>
            <person name="Williams B.A."/>
        </authorList>
    </citation>
    <scope>NUCLEOTIDE SEQUENCE [LARGE SCALE GENOMIC DNA]</scope>
    <source>
        <strain evidence="2 3">GB1</strain>
    </source>
</reference>
<evidence type="ECO:0000313" key="3">
    <source>
        <dbReference type="Proteomes" id="UP000192639"/>
    </source>
</evidence>
<dbReference type="InterPro" id="IPR035992">
    <property type="entry name" value="Ricin_B-like_lectins"/>
</dbReference>
<evidence type="ECO:0000313" key="2">
    <source>
        <dbReference type="EMBL" id="ORD95179.1"/>
    </source>
</evidence>
<feature type="region of interest" description="Disordered" evidence="1">
    <location>
        <begin position="168"/>
        <end position="192"/>
    </location>
</feature>
<organism evidence="2 3">
    <name type="scientific">Enterospora canceri</name>
    <dbReference type="NCBI Taxonomy" id="1081671"/>
    <lineage>
        <taxon>Eukaryota</taxon>
        <taxon>Fungi</taxon>
        <taxon>Fungi incertae sedis</taxon>
        <taxon>Microsporidia</taxon>
        <taxon>Enterocytozoonidae</taxon>
        <taxon>Enterospora</taxon>
    </lineage>
</organism>
<comment type="caution">
    <text evidence="2">The sequence shown here is derived from an EMBL/GenBank/DDBJ whole genome shotgun (WGS) entry which is preliminary data.</text>
</comment>
<evidence type="ECO:0008006" key="4">
    <source>
        <dbReference type="Google" id="ProtNLM"/>
    </source>
</evidence>